<dbReference type="Pfam" id="PF01909">
    <property type="entry name" value="NTP_transf_2"/>
    <property type="match status" value="1"/>
</dbReference>
<dbReference type="GO" id="GO:0016779">
    <property type="term" value="F:nucleotidyltransferase activity"/>
    <property type="evidence" value="ECO:0007669"/>
    <property type="project" value="UniProtKB-KW"/>
</dbReference>
<evidence type="ECO:0000256" key="8">
    <source>
        <dbReference type="ARBA" id="ARBA00022842"/>
    </source>
</evidence>
<dbReference type="CDD" id="cd05403">
    <property type="entry name" value="NT_KNTase_like"/>
    <property type="match status" value="1"/>
</dbReference>
<evidence type="ECO:0000256" key="2">
    <source>
        <dbReference type="ARBA" id="ARBA00022649"/>
    </source>
</evidence>
<keyword evidence="2" id="KW-1277">Toxin-antitoxin system</keyword>
<evidence type="ECO:0000256" key="3">
    <source>
        <dbReference type="ARBA" id="ARBA00022679"/>
    </source>
</evidence>
<keyword evidence="5" id="KW-0479">Metal-binding</keyword>
<comment type="similarity">
    <text evidence="9">Belongs to the MntA antitoxin family.</text>
</comment>
<accession>A0A0F6U3X9</accession>
<dbReference type="PATRIC" id="fig|1641812.3.peg.1894"/>
<gene>
    <name evidence="11" type="ORF">MYAER_1839</name>
</gene>
<keyword evidence="3" id="KW-0808">Transferase</keyword>
<dbReference type="InterPro" id="IPR043519">
    <property type="entry name" value="NT_sf"/>
</dbReference>
<dbReference type="GO" id="GO:0046872">
    <property type="term" value="F:metal ion binding"/>
    <property type="evidence" value="ECO:0007669"/>
    <property type="project" value="UniProtKB-KW"/>
</dbReference>
<dbReference type="InterPro" id="IPR052038">
    <property type="entry name" value="Type-VII_TA_antitoxin"/>
</dbReference>
<dbReference type="Gene3D" id="3.30.460.10">
    <property type="entry name" value="Beta Polymerase, domain 2"/>
    <property type="match status" value="1"/>
</dbReference>
<dbReference type="GO" id="GO:0005524">
    <property type="term" value="F:ATP binding"/>
    <property type="evidence" value="ECO:0007669"/>
    <property type="project" value="UniProtKB-KW"/>
</dbReference>
<reference evidence="11 12" key="1">
    <citation type="journal article" date="2015" name="Genome Announc.">
        <title>Complete Genome Sequence of Microcystis aeruginosa NIES-2549, a Bloom-Forming Cyanobacterium from Lake Kasumigaura, Japan.</title>
        <authorList>
            <person name="Yamaguchi H."/>
            <person name="Suzuki S."/>
            <person name="Tanabe Y."/>
            <person name="Osana Y."/>
            <person name="Shimura Y."/>
            <person name="Ishida K."/>
            <person name="Kawachi M."/>
        </authorList>
    </citation>
    <scope>NUCLEOTIDE SEQUENCE [LARGE SCALE GENOMIC DNA]</scope>
    <source>
        <strain evidence="11 12">NIES-2549</strain>
    </source>
</reference>
<evidence type="ECO:0000256" key="5">
    <source>
        <dbReference type="ARBA" id="ARBA00022723"/>
    </source>
</evidence>
<dbReference type="PANTHER" id="PTHR33571">
    <property type="entry name" value="SSL8005 PROTEIN"/>
    <property type="match status" value="1"/>
</dbReference>
<dbReference type="RefSeq" id="WP_046661845.1">
    <property type="nucleotide sequence ID" value="NZ_CP011304.1"/>
</dbReference>
<keyword evidence="6" id="KW-0547">Nucleotide-binding</keyword>
<dbReference type="PANTHER" id="PTHR33571:SF12">
    <property type="entry name" value="BSL3053 PROTEIN"/>
    <property type="match status" value="1"/>
</dbReference>
<dbReference type="InterPro" id="IPR002934">
    <property type="entry name" value="Polymerase_NTP_transf_dom"/>
</dbReference>
<proteinExistence type="inferred from homology"/>
<keyword evidence="4" id="KW-0548">Nucleotidyltransferase</keyword>
<evidence type="ECO:0000313" key="12">
    <source>
        <dbReference type="Proteomes" id="UP000034103"/>
    </source>
</evidence>
<protein>
    <submittedName>
        <fullName evidence="11">PAP/25A core domain:DNA polymerase, beta-like region</fullName>
    </submittedName>
</protein>
<evidence type="ECO:0000259" key="10">
    <source>
        <dbReference type="Pfam" id="PF01909"/>
    </source>
</evidence>
<comment type="cofactor">
    <cofactor evidence="1">
        <name>Mg(2+)</name>
        <dbReference type="ChEBI" id="CHEBI:18420"/>
    </cofactor>
</comment>
<dbReference type="HOGENOM" id="CLU_130257_10_2_3"/>
<organism evidence="11 12">
    <name type="scientific">Microcystis aeruginosa NIES-2549</name>
    <dbReference type="NCBI Taxonomy" id="1641812"/>
    <lineage>
        <taxon>Bacteria</taxon>
        <taxon>Bacillati</taxon>
        <taxon>Cyanobacteriota</taxon>
        <taxon>Cyanophyceae</taxon>
        <taxon>Oscillatoriophycideae</taxon>
        <taxon>Chroococcales</taxon>
        <taxon>Microcystaceae</taxon>
        <taxon>Microcystis</taxon>
    </lineage>
</organism>
<feature type="domain" description="Polymerase nucleotidyl transferase" evidence="10">
    <location>
        <begin position="23"/>
        <end position="95"/>
    </location>
</feature>
<evidence type="ECO:0000256" key="4">
    <source>
        <dbReference type="ARBA" id="ARBA00022695"/>
    </source>
</evidence>
<keyword evidence="8" id="KW-0460">Magnesium</keyword>
<sequence length="103" mass="11691">MKIDELLKNKREKIIAIAAKHGANNVRIFGSVARGEADEKSDIDLLIDYCSERRSPWFPLPLIRELEALLGCKVDIVTEQGLKDRIRERVLKEAIPIALIKLV</sequence>
<evidence type="ECO:0000256" key="6">
    <source>
        <dbReference type="ARBA" id="ARBA00022741"/>
    </source>
</evidence>
<evidence type="ECO:0000256" key="1">
    <source>
        <dbReference type="ARBA" id="ARBA00001946"/>
    </source>
</evidence>
<dbReference type="EMBL" id="CP011304">
    <property type="protein sequence ID" value="AKE64187.1"/>
    <property type="molecule type" value="Genomic_DNA"/>
</dbReference>
<dbReference type="SUPFAM" id="SSF81301">
    <property type="entry name" value="Nucleotidyltransferase"/>
    <property type="match status" value="1"/>
</dbReference>
<evidence type="ECO:0000256" key="9">
    <source>
        <dbReference type="ARBA" id="ARBA00038276"/>
    </source>
</evidence>
<evidence type="ECO:0000313" key="11">
    <source>
        <dbReference type="EMBL" id="AKE64187.1"/>
    </source>
</evidence>
<name>A0A0F6U3X9_MICAE</name>
<evidence type="ECO:0000256" key="7">
    <source>
        <dbReference type="ARBA" id="ARBA00022840"/>
    </source>
</evidence>
<keyword evidence="7" id="KW-0067">ATP-binding</keyword>
<dbReference type="AlphaFoldDB" id="A0A0F6U3X9"/>
<dbReference type="Proteomes" id="UP000034103">
    <property type="component" value="Chromosome"/>
</dbReference>